<dbReference type="InterPro" id="IPR016130">
    <property type="entry name" value="Tyr_Pase_AS"/>
</dbReference>
<sequence>MAIPHFSLLTVCGIEELPDQRPRKVTHVLSLVDPGLADIEAFHAYDAHHRTIMHFHDIIDRLPGQVMPELNNMEDILTLGTGFAGGGLSVSESHLLVHCHMGISRSTAAMLSFMAQANPDEEEDRLFERLREIRPRAWPNSVMIGYADHLLGRNGRLNAALARHYGHQIKKQPQLSTWMGELGRSREVDMAA</sequence>
<reference evidence="2 3" key="1">
    <citation type="submission" date="2018-05" db="EMBL/GenBank/DDBJ databases">
        <title>The draft genome of strain NS-104.</title>
        <authorList>
            <person name="Hang P."/>
            <person name="Jiang J."/>
        </authorList>
    </citation>
    <scope>NUCLEOTIDE SEQUENCE [LARGE SCALE GENOMIC DNA]</scope>
    <source>
        <strain evidence="2 3">NS-104</strain>
    </source>
</reference>
<dbReference type="InterPro" id="IPR000387">
    <property type="entry name" value="Tyr_Pase_dom"/>
</dbReference>
<comment type="caution">
    <text evidence="2">The sequence shown here is derived from an EMBL/GenBank/DDBJ whole genome shotgun (WGS) entry which is preliminary data.</text>
</comment>
<evidence type="ECO:0000313" key="3">
    <source>
        <dbReference type="Proteomes" id="UP000245252"/>
    </source>
</evidence>
<accession>A0A2U2DLN9</accession>
<dbReference type="EMBL" id="QFBC01000011">
    <property type="protein sequence ID" value="PWE54209.1"/>
    <property type="molecule type" value="Genomic_DNA"/>
</dbReference>
<organism evidence="2 3">
    <name type="scientific">Metarhizobium album</name>
    <dbReference type="NCBI Taxonomy" id="2182425"/>
    <lineage>
        <taxon>Bacteria</taxon>
        <taxon>Pseudomonadati</taxon>
        <taxon>Pseudomonadota</taxon>
        <taxon>Alphaproteobacteria</taxon>
        <taxon>Hyphomicrobiales</taxon>
        <taxon>Rhizobiaceae</taxon>
        <taxon>Metarhizobium</taxon>
    </lineage>
</organism>
<evidence type="ECO:0000259" key="1">
    <source>
        <dbReference type="PROSITE" id="PS50056"/>
    </source>
</evidence>
<dbReference type="PROSITE" id="PS00383">
    <property type="entry name" value="TYR_PHOSPHATASE_1"/>
    <property type="match status" value="1"/>
</dbReference>
<proteinExistence type="predicted"/>
<feature type="domain" description="Tyrosine specific protein phosphatases" evidence="1">
    <location>
        <begin position="95"/>
        <end position="135"/>
    </location>
</feature>
<dbReference type="InterPro" id="IPR029021">
    <property type="entry name" value="Prot-tyrosine_phosphatase-like"/>
</dbReference>
<gene>
    <name evidence="2" type="ORF">DEM27_21105</name>
</gene>
<evidence type="ECO:0000313" key="2">
    <source>
        <dbReference type="EMBL" id="PWE54209.1"/>
    </source>
</evidence>
<keyword evidence="3" id="KW-1185">Reference proteome</keyword>
<dbReference type="AlphaFoldDB" id="A0A2U2DLN9"/>
<dbReference type="Gene3D" id="3.90.190.10">
    <property type="entry name" value="Protein tyrosine phosphatase superfamily"/>
    <property type="match status" value="1"/>
</dbReference>
<name>A0A2U2DLN9_9HYPH</name>
<protein>
    <submittedName>
        <fullName evidence="2">Protein-tyrosine-phosphatase</fullName>
    </submittedName>
</protein>
<dbReference type="SUPFAM" id="SSF52799">
    <property type="entry name" value="(Phosphotyrosine protein) phosphatases II"/>
    <property type="match status" value="1"/>
</dbReference>
<dbReference type="Proteomes" id="UP000245252">
    <property type="component" value="Unassembled WGS sequence"/>
</dbReference>
<dbReference type="PROSITE" id="PS50056">
    <property type="entry name" value="TYR_PHOSPHATASE_2"/>
    <property type="match status" value="1"/>
</dbReference>
<dbReference type="RefSeq" id="WP_109460234.1">
    <property type="nucleotide sequence ID" value="NZ_QFBC01000011.1"/>
</dbReference>
<dbReference type="OrthoDB" id="437665at2"/>